<feature type="compositionally biased region" description="Low complexity" evidence="1">
    <location>
        <begin position="203"/>
        <end position="213"/>
    </location>
</feature>
<accession>A0A923JMF2</accession>
<sequence length="274" mass="30386">MTQTITNDPANPSQQRTVLLAVDLKNSVLVEVDAGNTNRIAYSPYGHQSAQHEVISQLGFNGERRETMPGWYFLGNGYRVYNPRLMRFHSPDNMSPFGKGGLNSYMYCGGEPVMNSDPTGHHFGWPSVVMQKFIGGLRTAINRTTSVATTSASRAASNIGSVISTISGGTSRARKAVSMFVTQKIGTTQTVPQQLMPLHAHTATTRTSTISRIQPSPPRTLVRQQPTYRSQQRLQQASKDARKQLSDEREFVAIKQAKEIRNQRLAEIKRHLGD</sequence>
<evidence type="ECO:0000313" key="3">
    <source>
        <dbReference type="EMBL" id="MBV4497939.1"/>
    </source>
</evidence>
<gene>
    <name evidence="3" type="ORF">HU715_021580</name>
    <name evidence="2" type="ORF">HU715_24145</name>
</gene>
<dbReference type="NCBIfam" id="TIGR03696">
    <property type="entry name" value="Rhs_assc_core"/>
    <property type="match status" value="1"/>
</dbReference>
<feature type="region of interest" description="Disordered" evidence="1">
    <location>
        <begin position="203"/>
        <end position="230"/>
    </location>
</feature>
<evidence type="ECO:0000256" key="1">
    <source>
        <dbReference type="SAM" id="MobiDB-lite"/>
    </source>
</evidence>
<protein>
    <submittedName>
        <fullName evidence="3">RHS repeat-associated core domain-containing protein</fullName>
    </submittedName>
</protein>
<reference evidence="3" key="3">
    <citation type="submission" date="2021-06" db="EMBL/GenBank/DDBJ databases">
        <title>Updating the genus Pseudomonas: Description of 43 new species and partition of the Pseudomonas putida group.</title>
        <authorList>
            <person name="Girard L."/>
            <person name="Lood C."/>
            <person name="Vandamme P."/>
            <person name="Rokni-Zadeh H."/>
            <person name="Van Noort V."/>
            <person name="Hofte M."/>
            <person name="Lavigne R."/>
            <person name="De Mot R."/>
        </authorList>
    </citation>
    <scope>NUCLEOTIDE SEQUENCE</scope>
    <source>
        <strain evidence="3">SWRI12</strain>
    </source>
</reference>
<evidence type="ECO:0000313" key="2">
    <source>
        <dbReference type="EMBL" id="MBC3392747.1"/>
    </source>
</evidence>
<dbReference type="RefSeq" id="WP_186709475.1">
    <property type="nucleotide sequence ID" value="NZ_JABWRB020000003.1"/>
</dbReference>
<reference evidence="2" key="2">
    <citation type="submission" date="2020-07" db="EMBL/GenBank/DDBJ databases">
        <authorList>
            <person name="Lood C."/>
            <person name="Girard L."/>
        </authorList>
    </citation>
    <scope>NUCLEOTIDE SEQUENCE</scope>
    <source>
        <strain evidence="2">SWRI12</strain>
    </source>
</reference>
<comment type="caution">
    <text evidence="2">The sequence shown here is derived from an EMBL/GenBank/DDBJ whole genome shotgun (WGS) entry which is preliminary data.</text>
</comment>
<organism evidence="2">
    <name type="scientific">Pseudomonas zanjanensis</name>
    <dbReference type="NCBI Taxonomy" id="2745496"/>
    <lineage>
        <taxon>Bacteria</taxon>
        <taxon>Pseudomonadati</taxon>
        <taxon>Pseudomonadota</taxon>
        <taxon>Gammaproteobacteria</taxon>
        <taxon>Pseudomonadales</taxon>
        <taxon>Pseudomonadaceae</taxon>
        <taxon>Pseudomonas</taxon>
    </lineage>
</organism>
<dbReference type="InterPro" id="IPR050708">
    <property type="entry name" value="T6SS_VgrG/RHS"/>
</dbReference>
<dbReference type="AlphaFoldDB" id="A0A923JMF2"/>
<dbReference type="EMBL" id="JABWRB020000003">
    <property type="protein sequence ID" value="MBV4497939.1"/>
    <property type="molecule type" value="Genomic_DNA"/>
</dbReference>
<dbReference type="Gene3D" id="2.180.10.10">
    <property type="entry name" value="RHS repeat-associated core"/>
    <property type="match status" value="1"/>
</dbReference>
<dbReference type="PANTHER" id="PTHR32305:SF15">
    <property type="entry name" value="PROTEIN RHSA-RELATED"/>
    <property type="match status" value="1"/>
</dbReference>
<dbReference type="PANTHER" id="PTHR32305">
    <property type="match status" value="1"/>
</dbReference>
<dbReference type="EMBL" id="JABWRB010000041">
    <property type="protein sequence ID" value="MBC3392747.1"/>
    <property type="molecule type" value="Genomic_DNA"/>
</dbReference>
<dbReference type="Proteomes" id="UP000636518">
    <property type="component" value="Unassembled WGS sequence"/>
</dbReference>
<dbReference type="InterPro" id="IPR022385">
    <property type="entry name" value="Rhs_assc_core"/>
</dbReference>
<evidence type="ECO:0000313" key="4">
    <source>
        <dbReference type="Proteomes" id="UP000636518"/>
    </source>
</evidence>
<dbReference type="SUPFAM" id="SSF56399">
    <property type="entry name" value="ADP-ribosylation"/>
    <property type="match status" value="1"/>
</dbReference>
<keyword evidence="4" id="KW-1185">Reference proteome</keyword>
<name>A0A923JMF2_9PSED</name>
<reference evidence="2 4" key="1">
    <citation type="journal article" date="2020" name="Microorganisms">
        <title>Reliable Identification of Environmental Pseudomonas Isolates Using the rpoD Gene.</title>
        <authorList>
            <consortium name="The Broad Institute Genome Sequencing Platform"/>
            <person name="Girard L."/>
            <person name="Lood C."/>
            <person name="Rokni-Zadeh H."/>
            <person name="van Noort V."/>
            <person name="Lavigne R."/>
            <person name="De Mot R."/>
        </authorList>
    </citation>
    <scope>NUCLEOTIDE SEQUENCE</scope>
    <source>
        <strain evidence="2 4">SWRI12</strain>
    </source>
</reference>
<proteinExistence type="predicted"/>